<dbReference type="Pfam" id="PF02653">
    <property type="entry name" value="BPD_transp_2"/>
    <property type="match status" value="1"/>
</dbReference>
<keyword evidence="7 11" id="KW-1133">Transmembrane helix</keyword>
<feature type="transmembrane region" description="Helical" evidence="11">
    <location>
        <begin position="66"/>
        <end position="85"/>
    </location>
</feature>
<dbReference type="CDD" id="cd06579">
    <property type="entry name" value="TM_PBP1_transp_AraH_like"/>
    <property type="match status" value="1"/>
</dbReference>
<protein>
    <recommendedName>
        <fullName evidence="10">Xylose transport system permease protein XylH</fullName>
    </recommendedName>
</protein>
<keyword evidence="8 11" id="KW-0472">Membrane</keyword>
<evidence type="ECO:0000256" key="7">
    <source>
        <dbReference type="ARBA" id="ARBA00022989"/>
    </source>
</evidence>
<dbReference type="STRING" id="264732.Moth_2020"/>
<dbReference type="PANTHER" id="PTHR32196">
    <property type="entry name" value="ABC TRANSPORTER PERMEASE PROTEIN YPHD-RELATED-RELATED"/>
    <property type="match status" value="1"/>
</dbReference>
<accession>Q2RGX3</accession>
<evidence type="ECO:0000256" key="11">
    <source>
        <dbReference type="SAM" id="Phobius"/>
    </source>
</evidence>
<feature type="transmembrane region" description="Helical" evidence="11">
    <location>
        <begin position="371"/>
        <end position="389"/>
    </location>
</feature>
<dbReference type="PANTHER" id="PTHR32196:SF32">
    <property type="entry name" value="XYLOSE TRANSPORT SYSTEM PERMEASE PROTEIN XYLH"/>
    <property type="match status" value="1"/>
</dbReference>
<gene>
    <name evidence="12" type="ordered locus">Moth_2020</name>
</gene>
<evidence type="ECO:0000256" key="6">
    <source>
        <dbReference type="ARBA" id="ARBA00022692"/>
    </source>
</evidence>
<keyword evidence="2" id="KW-0813">Transport</keyword>
<dbReference type="InterPro" id="IPR001851">
    <property type="entry name" value="ABC_transp_permease"/>
</dbReference>
<name>Q2RGX3_MOOTA</name>
<dbReference type="GO" id="GO:0005886">
    <property type="term" value="C:plasma membrane"/>
    <property type="evidence" value="ECO:0007669"/>
    <property type="project" value="UniProtKB-SubCell"/>
</dbReference>
<evidence type="ECO:0000256" key="5">
    <source>
        <dbReference type="ARBA" id="ARBA00022597"/>
    </source>
</evidence>
<evidence type="ECO:0000256" key="8">
    <source>
        <dbReference type="ARBA" id="ARBA00023136"/>
    </source>
</evidence>
<evidence type="ECO:0000256" key="3">
    <source>
        <dbReference type="ARBA" id="ARBA00022475"/>
    </source>
</evidence>
<reference evidence="12" key="1">
    <citation type="submission" date="2005-12" db="EMBL/GenBank/DDBJ databases">
        <title>Complete sequence of Moorella thermoacetica ATCC 39073.</title>
        <authorList>
            <consortium name="US DOE Joint Genome Institute"/>
            <person name="Copeland A."/>
            <person name="Lucas S."/>
            <person name="Lapidus A."/>
            <person name="Barry K."/>
            <person name="Detter J.C."/>
            <person name="Glavina T."/>
            <person name="Hammon N."/>
            <person name="Israni S."/>
            <person name="Pitluck S."/>
            <person name="Chertkov O."/>
            <person name="Saunders E.H."/>
            <person name="Brettin T."/>
            <person name="Bruce D."/>
            <person name="Han C."/>
            <person name="Tapia R."/>
            <person name="Gilna P."/>
            <person name="Schmutz J."/>
            <person name="Larimer F."/>
            <person name="Land M."/>
            <person name="Kyrpides N."/>
            <person name="Anderson I."/>
            <person name="Richardson P."/>
            <person name="Ragsdale S."/>
        </authorList>
    </citation>
    <scope>NUCLEOTIDE SEQUENCE</scope>
    <source>
        <strain evidence="12">ATCC 39073</strain>
    </source>
</reference>
<evidence type="ECO:0000256" key="9">
    <source>
        <dbReference type="ARBA" id="ARBA00035611"/>
    </source>
</evidence>
<keyword evidence="5" id="KW-0762">Sugar transport</keyword>
<dbReference type="eggNOG" id="COG4214">
    <property type="taxonomic scope" value="Bacteria"/>
</dbReference>
<dbReference type="EMBL" id="CP000232">
    <property type="protein sequence ID" value="ABC20316.1"/>
    <property type="molecule type" value="Genomic_DNA"/>
</dbReference>
<feature type="transmembrane region" description="Helical" evidence="11">
    <location>
        <begin position="289"/>
        <end position="308"/>
    </location>
</feature>
<feature type="transmembrane region" description="Helical" evidence="11">
    <location>
        <begin position="31"/>
        <end position="54"/>
    </location>
</feature>
<evidence type="ECO:0000256" key="2">
    <source>
        <dbReference type="ARBA" id="ARBA00022448"/>
    </source>
</evidence>
<comment type="function">
    <text evidence="9">Part of the binding-protein-dependent transport system for D-xylose. Probably responsible for the translocation of the substrate across the membrane.</text>
</comment>
<dbReference type="GO" id="GO:0022857">
    <property type="term" value="F:transmembrane transporter activity"/>
    <property type="evidence" value="ECO:0007669"/>
    <property type="project" value="InterPro"/>
</dbReference>
<dbReference type="PATRIC" id="fig|264732.11.peg.2193"/>
<feature type="transmembrane region" description="Helical" evidence="11">
    <location>
        <begin position="328"/>
        <end position="359"/>
    </location>
</feature>
<dbReference type="AlphaFoldDB" id="Q2RGX3"/>
<organism evidence="12">
    <name type="scientific">Moorella thermoacetica (strain ATCC 39073 / JCM 9320)</name>
    <dbReference type="NCBI Taxonomy" id="264732"/>
    <lineage>
        <taxon>Bacteria</taxon>
        <taxon>Bacillati</taxon>
        <taxon>Bacillota</taxon>
        <taxon>Clostridia</taxon>
        <taxon>Neomoorellales</taxon>
        <taxon>Neomoorellaceae</taxon>
        <taxon>Neomoorella</taxon>
    </lineage>
</organism>
<feature type="transmembrane region" description="Helical" evidence="11">
    <location>
        <begin position="220"/>
        <end position="237"/>
    </location>
</feature>
<evidence type="ECO:0000256" key="1">
    <source>
        <dbReference type="ARBA" id="ARBA00004651"/>
    </source>
</evidence>
<feature type="transmembrane region" description="Helical" evidence="11">
    <location>
        <begin position="140"/>
        <end position="158"/>
    </location>
</feature>
<dbReference type="OrthoDB" id="9813906at2"/>
<evidence type="ECO:0000313" key="12">
    <source>
        <dbReference type="EMBL" id="ABC20316.1"/>
    </source>
</evidence>
<proteinExistence type="predicted"/>
<sequence length="397" mass="42835">MFNLIKTISPAETVQSKPKANGYLSRIDIRAYTMILALLGIWAIFTYTTQGAFLTSRNLSNLFRQMSITSILAIGMVFVIVAGHIDLSVGSLMGLTGGVAAILQVWYGWQTIPAIFISFLIGLLAGLWQGWWVAYKKVPAFIVTLGGMMVFRGILIGISHGETVSPLMDSFKQIGQSYVPESTGFLLAFLGIIYVIYVTVKQRYTRIKYGFTVPSLALEIMRTIFYAFLIGLFVYLMNDYQGIPVPVLIVVAMAFIFTGLATKTRFGRYVYAIGGNSEAARLSGINIRYNILAVFVISGLMAALSGILLTARLNGASVAAGQNAELDAIAACVIGGTSLMGGTGSIGGAMIGALVMASLDNGLSMMNTPTFWQFIVKGLILVLAVWIDIATKTRAQN</sequence>
<evidence type="ECO:0000256" key="4">
    <source>
        <dbReference type="ARBA" id="ARBA00022519"/>
    </source>
</evidence>
<evidence type="ECO:0000256" key="10">
    <source>
        <dbReference type="ARBA" id="ARBA00035686"/>
    </source>
</evidence>
<keyword evidence="6 11" id="KW-0812">Transmembrane</keyword>
<dbReference type="KEGG" id="mta:Moth_2020"/>
<feature type="transmembrane region" description="Helical" evidence="11">
    <location>
        <begin position="243"/>
        <end position="261"/>
    </location>
</feature>
<comment type="subcellular location">
    <subcellularLocation>
        <location evidence="1">Cell membrane</location>
        <topology evidence="1">Multi-pass membrane protein</topology>
    </subcellularLocation>
</comment>
<dbReference type="HOGENOM" id="CLU_028880_2_0_9"/>
<keyword evidence="4" id="KW-0997">Cell inner membrane</keyword>
<feature type="transmembrane region" description="Helical" evidence="11">
    <location>
        <begin position="105"/>
        <end position="128"/>
    </location>
</feature>
<dbReference type="EnsemblBacteria" id="ABC20316">
    <property type="protein sequence ID" value="ABC20316"/>
    <property type="gene ID" value="Moth_2020"/>
</dbReference>
<keyword evidence="3" id="KW-1003">Cell membrane</keyword>
<feature type="transmembrane region" description="Helical" evidence="11">
    <location>
        <begin position="178"/>
        <end position="200"/>
    </location>
</feature>